<dbReference type="InterPro" id="IPR036986">
    <property type="entry name" value="S4_RNA-bd_sf"/>
</dbReference>
<comment type="similarity">
    <text evidence="2">Belongs to the TlyA family.</text>
</comment>
<dbReference type="Gene3D" id="3.10.290.10">
    <property type="entry name" value="RNA-binding S4 domain"/>
    <property type="match status" value="1"/>
</dbReference>
<dbReference type="NCBIfam" id="TIGR00478">
    <property type="entry name" value="tly"/>
    <property type="match status" value="1"/>
</dbReference>
<dbReference type="GO" id="GO:0032259">
    <property type="term" value="P:methylation"/>
    <property type="evidence" value="ECO:0007669"/>
    <property type="project" value="InterPro"/>
</dbReference>
<dbReference type="CDD" id="cd00165">
    <property type="entry name" value="S4"/>
    <property type="match status" value="1"/>
</dbReference>
<dbReference type="PANTHER" id="PTHR32319:SF0">
    <property type="entry name" value="BACTERIAL HEMOLYSIN-LIKE PROTEIN"/>
    <property type="match status" value="1"/>
</dbReference>
<dbReference type="Gene3D" id="3.40.50.150">
    <property type="entry name" value="Vaccinia Virus protein VP39"/>
    <property type="match status" value="1"/>
</dbReference>
<keyword evidence="1 3" id="KW-0694">RNA-binding</keyword>
<dbReference type="PROSITE" id="PS50889">
    <property type="entry name" value="S4"/>
    <property type="match status" value="1"/>
</dbReference>
<dbReference type="SUPFAM" id="SSF53335">
    <property type="entry name" value="S-adenosyl-L-methionine-dependent methyltransferases"/>
    <property type="match status" value="1"/>
</dbReference>
<dbReference type="Pfam" id="PF01728">
    <property type="entry name" value="FtsJ"/>
    <property type="match status" value="1"/>
</dbReference>
<dbReference type="SUPFAM" id="SSF55174">
    <property type="entry name" value="Alpha-L RNA-binding motif"/>
    <property type="match status" value="1"/>
</dbReference>
<evidence type="ECO:0000256" key="3">
    <source>
        <dbReference type="PROSITE-ProRule" id="PRU00182"/>
    </source>
</evidence>
<dbReference type="PANTHER" id="PTHR32319">
    <property type="entry name" value="BACTERIAL HEMOLYSIN-LIKE PROTEIN"/>
    <property type="match status" value="1"/>
</dbReference>
<feature type="domain" description="RNA-binding S4" evidence="4">
    <location>
        <begin position="74"/>
        <end position="139"/>
    </location>
</feature>
<dbReference type="InterPro" id="IPR047048">
    <property type="entry name" value="TlyA"/>
</dbReference>
<dbReference type="SMART" id="SM00363">
    <property type="entry name" value="S4"/>
    <property type="match status" value="1"/>
</dbReference>
<protein>
    <recommendedName>
        <fullName evidence="4">RNA-binding S4 domain-containing protein</fullName>
    </recommendedName>
</protein>
<dbReference type="InterPro" id="IPR029063">
    <property type="entry name" value="SAM-dependent_MTases_sf"/>
</dbReference>
<dbReference type="InterPro" id="IPR002877">
    <property type="entry name" value="RNA_MeTrfase_FtsJ_dom"/>
</dbReference>
<dbReference type="GO" id="GO:0003723">
    <property type="term" value="F:RNA binding"/>
    <property type="evidence" value="ECO:0007669"/>
    <property type="project" value="UniProtKB-KW"/>
</dbReference>
<evidence type="ECO:0000256" key="2">
    <source>
        <dbReference type="ARBA" id="ARBA00029460"/>
    </source>
</evidence>
<dbReference type="GO" id="GO:0008168">
    <property type="term" value="F:methyltransferase activity"/>
    <property type="evidence" value="ECO:0007669"/>
    <property type="project" value="InterPro"/>
</dbReference>
<dbReference type="InterPro" id="IPR004538">
    <property type="entry name" value="Hemolysin_A/TlyA"/>
</dbReference>
<reference evidence="5" key="1">
    <citation type="submission" date="2021-01" db="EMBL/GenBank/DDBJ databases">
        <authorList>
            <person name="Corre E."/>
            <person name="Pelletier E."/>
            <person name="Niang G."/>
            <person name="Scheremetjew M."/>
            <person name="Finn R."/>
            <person name="Kale V."/>
            <person name="Holt S."/>
            <person name="Cochrane G."/>
            <person name="Meng A."/>
            <person name="Brown T."/>
            <person name="Cohen L."/>
        </authorList>
    </citation>
    <scope>NUCLEOTIDE SEQUENCE</scope>
    <source>
        <strain evidence="5">SAG 63-3</strain>
    </source>
</reference>
<proteinExistence type="inferred from homology"/>
<dbReference type="AlphaFoldDB" id="A0A7S0UYR3"/>
<sequence length="326" mass="36168">MLRRLYYNFCTSCSHTNVFSTSGSLSSPSIHFSYKSLDTNPFLSKWRIYSINAHSDEGNVDVGSVNRRKKGDKQRLDSLCLSLHPQLTSQLVTSYILRGKVKVNDKVVFTPGHQVSPKQVISIDITEPKYVCRGGTKLEHALSVFNLDVNGKIALDSGQSTGGFTDCLLQQGAKKVVGIDVGFNQLHEKIRRDPRVVVIERFNLRYLDPDIIPNIRIQIATLDLSFISVLTVLPAVRSVLDLNADVIVLVKPQFEAPRQHVMKGGVVTDPEVRIQTVQHVIEGARKLGFEDLGYVESPIVGEKSGNVEYLLHLKFIGGLDIPKGCS</sequence>
<organism evidence="5">
    <name type="scientific">Polytomella parva</name>
    <dbReference type="NCBI Taxonomy" id="51329"/>
    <lineage>
        <taxon>Eukaryota</taxon>
        <taxon>Viridiplantae</taxon>
        <taxon>Chlorophyta</taxon>
        <taxon>core chlorophytes</taxon>
        <taxon>Chlorophyceae</taxon>
        <taxon>CS clade</taxon>
        <taxon>Chlamydomonadales</taxon>
        <taxon>Chlamydomonadaceae</taxon>
        <taxon>Polytomella</taxon>
    </lineage>
</organism>
<accession>A0A7S0UYR3</accession>
<gene>
    <name evidence="5" type="ORF">PPAR00522_LOCUS6140</name>
</gene>
<evidence type="ECO:0000259" key="4">
    <source>
        <dbReference type="SMART" id="SM00363"/>
    </source>
</evidence>
<dbReference type="EMBL" id="HBFM01009635">
    <property type="protein sequence ID" value="CAD8769741.1"/>
    <property type="molecule type" value="Transcribed_RNA"/>
</dbReference>
<evidence type="ECO:0000256" key="1">
    <source>
        <dbReference type="ARBA" id="ARBA00022884"/>
    </source>
</evidence>
<dbReference type="InterPro" id="IPR002942">
    <property type="entry name" value="S4_RNA-bd"/>
</dbReference>
<evidence type="ECO:0000313" key="5">
    <source>
        <dbReference type="EMBL" id="CAD8769741.1"/>
    </source>
</evidence>
<name>A0A7S0UYR3_9CHLO</name>